<keyword evidence="3" id="KW-1133">Transmembrane helix</keyword>
<evidence type="ECO:0000313" key="4">
    <source>
        <dbReference type="EMBL" id="CAA6810732.1"/>
    </source>
</evidence>
<name>A0A6S6SXA3_9GAMM</name>
<keyword evidence="1" id="KW-0175">Coiled coil</keyword>
<sequence>MAESDLRKGLGNAIFNNTDMHILNEWEVFQMFRRLFMMMLLGLALSVPVQAAQDVYGPIGRNDTLWKIAETLRPTKKAATQQVIMAIYDKNKHAFTVNNISSLRKGAYILAPTEAEVLAISRKSAISMVQRHNTRWKKKRYVATRAPVPEELTKRLAEGSASLAEKSADKTTETVATKQTTTPTITESPEPTLVNEVVPKPVPEIITAGTPVQEQLRIMKQELQAAHKENQLLKDELAEAREQQKQSLAKAQKADPKIQAQLDALSYELKELRTILTQKDNHIQTLQASLKSASEAIKSQHADNMRLYNKLKELNPEGLPAQAKQAQGKPHIKLAAVNSDNQLDQPDQSAKIDDTTTAKIWADENNTGAMNPVNTASKPTNAVEADSGGGVSLSQLINGQQVGVGLAKAKEAGTTSRFYSVSPVAWAAVLLSLVFILFLVIRAFIVQNQIRQFEKDEY</sequence>
<feature type="compositionally biased region" description="Low complexity" evidence="2">
    <location>
        <begin position="173"/>
        <end position="189"/>
    </location>
</feature>
<organism evidence="4">
    <name type="scientific">uncultured Thiotrichaceae bacterium</name>
    <dbReference type="NCBI Taxonomy" id="298394"/>
    <lineage>
        <taxon>Bacteria</taxon>
        <taxon>Pseudomonadati</taxon>
        <taxon>Pseudomonadota</taxon>
        <taxon>Gammaproteobacteria</taxon>
        <taxon>Thiotrichales</taxon>
        <taxon>Thiotrichaceae</taxon>
        <taxon>environmental samples</taxon>
    </lineage>
</organism>
<feature type="transmembrane region" description="Helical" evidence="3">
    <location>
        <begin position="424"/>
        <end position="445"/>
    </location>
</feature>
<feature type="coiled-coil region" evidence="1">
    <location>
        <begin position="216"/>
        <end position="254"/>
    </location>
</feature>
<dbReference type="EMBL" id="CACVAV010000170">
    <property type="protein sequence ID" value="CAA6810732.1"/>
    <property type="molecule type" value="Genomic_DNA"/>
</dbReference>
<dbReference type="NCBIfam" id="TIGR03505">
    <property type="entry name" value="FimV_core"/>
    <property type="match status" value="1"/>
</dbReference>
<evidence type="ECO:0000256" key="1">
    <source>
        <dbReference type="SAM" id="Coils"/>
    </source>
</evidence>
<feature type="region of interest" description="Disordered" evidence="2">
    <location>
        <begin position="159"/>
        <end position="189"/>
    </location>
</feature>
<dbReference type="InterPro" id="IPR020012">
    <property type="entry name" value="LysM_FimV"/>
</dbReference>
<evidence type="ECO:0008006" key="5">
    <source>
        <dbReference type="Google" id="ProtNLM"/>
    </source>
</evidence>
<evidence type="ECO:0000256" key="3">
    <source>
        <dbReference type="SAM" id="Phobius"/>
    </source>
</evidence>
<dbReference type="AlphaFoldDB" id="A0A6S6SXA3"/>
<reference evidence="4" key="1">
    <citation type="submission" date="2020-01" db="EMBL/GenBank/DDBJ databases">
        <authorList>
            <person name="Meier V. D."/>
            <person name="Meier V D."/>
        </authorList>
    </citation>
    <scope>NUCLEOTIDE SEQUENCE</scope>
    <source>
        <strain evidence="4">HLG_WM_MAG_08</strain>
    </source>
</reference>
<accession>A0A6S6SXA3</accession>
<gene>
    <name evidence="4" type="ORF">HELGO_WM37072</name>
</gene>
<proteinExistence type="predicted"/>
<evidence type="ECO:0000256" key="2">
    <source>
        <dbReference type="SAM" id="MobiDB-lite"/>
    </source>
</evidence>
<keyword evidence="3" id="KW-0472">Membrane</keyword>
<keyword evidence="3" id="KW-0812">Transmembrane</keyword>
<protein>
    <recommendedName>
        <fullName evidence="5">FimV N-terminal domain-containing protein</fullName>
    </recommendedName>
</protein>